<accession>A0A4Y9ZHM1</accession>
<dbReference type="InterPro" id="IPR011989">
    <property type="entry name" value="ARM-like"/>
</dbReference>
<dbReference type="GO" id="GO:0019887">
    <property type="term" value="F:protein kinase regulator activity"/>
    <property type="evidence" value="ECO:0007669"/>
    <property type="project" value="TreeGrafter"/>
</dbReference>
<proteinExistence type="predicted"/>
<dbReference type="AlphaFoldDB" id="A0A4Y9ZHM1"/>
<dbReference type="OrthoDB" id="2110130at2759"/>
<dbReference type="InterPro" id="IPR016024">
    <property type="entry name" value="ARM-type_fold"/>
</dbReference>
<dbReference type="Pfam" id="PF24987">
    <property type="entry name" value="HEAT_EF3_N"/>
    <property type="match status" value="1"/>
</dbReference>
<sequence>MSPAATTQLDPIFSPLFEALKSAPTAPDAKAAADRLAREVSKQGLHSLSDADVLSTLHKYAANKKSGFERESAPIAFQSLAAILGPSAAPLLLPSLPVLFELYMDKGDVVRQASAGATKAILKLFPPESVRVVYRALEDILENGKWRTKVGALDAIKGFINSAGPFVASELAAVLPKVEVAMHDTKSEVSSAAIKCATALCTTLANADLAPHIPVLVKCMSDPASVPACIKSLSNTTFVAEVTSPALAVLVPLLTRALNDRSMDVQRRTVVVIDNLVKLVRDPTVAAMYLSPLVDGVEKIAKGAAFPEVRAFGATALNTLHKSGASADA</sequence>
<feature type="non-terminal residue" evidence="3">
    <location>
        <position position="329"/>
    </location>
</feature>
<dbReference type="EMBL" id="SFCI01003084">
    <property type="protein sequence ID" value="TFY73268.1"/>
    <property type="molecule type" value="Genomic_DNA"/>
</dbReference>
<dbReference type="GO" id="GO:0006417">
    <property type="term" value="P:regulation of translation"/>
    <property type="evidence" value="ECO:0007669"/>
    <property type="project" value="TreeGrafter"/>
</dbReference>
<name>A0A4Y9ZHM1_9AGAM</name>
<dbReference type="STRING" id="135208.A0A4Y9ZHM1"/>
<dbReference type="Gene3D" id="1.25.10.10">
    <property type="entry name" value="Leucine-rich Repeat Variant"/>
    <property type="match status" value="1"/>
</dbReference>
<dbReference type="GO" id="GO:0005829">
    <property type="term" value="C:cytosol"/>
    <property type="evidence" value="ECO:0007669"/>
    <property type="project" value="TreeGrafter"/>
</dbReference>
<keyword evidence="1" id="KW-0677">Repeat</keyword>
<dbReference type="GO" id="GO:0034198">
    <property type="term" value="P:cellular response to amino acid starvation"/>
    <property type="evidence" value="ECO:0007669"/>
    <property type="project" value="TreeGrafter"/>
</dbReference>
<evidence type="ECO:0000313" key="3">
    <source>
        <dbReference type="EMBL" id="TFY73268.1"/>
    </source>
</evidence>
<dbReference type="FunFam" id="1.25.10.10:FF:000076">
    <property type="entry name" value="Elongation factor 3"/>
    <property type="match status" value="1"/>
</dbReference>
<dbReference type="InterPro" id="IPR021133">
    <property type="entry name" value="HEAT_type_2"/>
</dbReference>
<reference evidence="3 4" key="1">
    <citation type="submission" date="2019-02" db="EMBL/GenBank/DDBJ databases">
        <title>Genome sequencing of the rare red list fungi Hericium alpestre (H. flagellum).</title>
        <authorList>
            <person name="Buettner E."/>
            <person name="Kellner H."/>
        </authorList>
    </citation>
    <scope>NUCLEOTIDE SEQUENCE [LARGE SCALE GENOMIC DNA]</scope>
    <source>
        <strain evidence="3 4">DSM 108284</strain>
    </source>
</reference>
<evidence type="ECO:0000256" key="2">
    <source>
        <dbReference type="PROSITE-ProRule" id="PRU00103"/>
    </source>
</evidence>
<evidence type="ECO:0000256" key="1">
    <source>
        <dbReference type="ARBA" id="ARBA00022737"/>
    </source>
</evidence>
<protein>
    <recommendedName>
        <fullName evidence="5">TOG domain-containing protein</fullName>
    </recommendedName>
</protein>
<dbReference type="PANTHER" id="PTHR23346">
    <property type="entry name" value="TRANSLATIONAL ACTIVATOR GCN1-RELATED"/>
    <property type="match status" value="1"/>
</dbReference>
<feature type="repeat" description="HEAT" evidence="2">
    <location>
        <begin position="250"/>
        <end position="288"/>
    </location>
</feature>
<dbReference type="PANTHER" id="PTHR23346:SF7">
    <property type="entry name" value="STALLED RIBOSOME SENSOR GCN1"/>
    <property type="match status" value="1"/>
</dbReference>
<feature type="repeat" description="HEAT" evidence="2">
    <location>
        <begin position="95"/>
        <end position="131"/>
    </location>
</feature>
<evidence type="ECO:0000313" key="4">
    <source>
        <dbReference type="Proteomes" id="UP000298061"/>
    </source>
</evidence>
<evidence type="ECO:0008006" key="5">
    <source>
        <dbReference type="Google" id="ProtNLM"/>
    </source>
</evidence>
<organism evidence="3 4">
    <name type="scientific">Hericium alpestre</name>
    <dbReference type="NCBI Taxonomy" id="135208"/>
    <lineage>
        <taxon>Eukaryota</taxon>
        <taxon>Fungi</taxon>
        <taxon>Dikarya</taxon>
        <taxon>Basidiomycota</taxon>
        <taxon>Agaricomycotina</taxon>
        <taxon>Agaricomycetes</taxon>
        <taxon>Russulales</taxon>
        <taxon>Hericiaceae</taxon>
        <taxon>Hericium</taxon>
    </lineage>
</organism>
<comment type="caution">
    <text evidence="3">The sequence shown here is derived from an EMBL/GenBank/DDBJ whole genome shotgun (WGS) entry which is preliminary data.</text>
</comment>
<dbReference type="Pfam" id="PF24984">
    <property type="entry name" value="HEAT_EF3_GNC1"/>
    <property type="match status" value="1"/>
</dbReference>
<dbReference type="Proteomes" id="UP000298061">
    <property type="component" value="Unassembled WGS sequence"/>
</dbReference>
<dbReference type="SUPFAM" id="SSF48371">
    <property type="entry name" value="ARM repeat"/>
    <property type="match status" value="1"/>
</dbReference>
<dbReference type="PROSITE" id="PS50077">
    <property type="entry name" value="HEAT_REPEAT"/>
    <property type="match status" value="2"/>
</dbReference>
<keyword evidence="4" id="KW-1185">Reference proteome</keyword>
<gene>
    <name evidence="3" type="ORF">EWM64_g10744</name>
</gene>